<dbReference type="Pfam" id="PF04341">
    <property type="entry name" value="DUF485"/>
    <property type="match status" value="1"/>
</dbReference>
<keyword evidence="3" id="KW-1185">Reference proteome</keyword>
<dbReference type="OrthoDB" id="2886991at2"/>
<dbReference type="RefSeq" id="WP_009709693.1">
    <property type="nucleotide sequence ID" value="NZ_CP048103.1"/>
</dbReference>
<dbReference type="InterPro" id="IPR007436">
    <property type="entry name" value="DUF485"/>
</dbReference>
<dbReference type="Proteomes" id="UP000186795">
    <property type="component" value="Unassembled WGS sequence"/>
</dbReference>
<evidence type="ECO:0000256" key="1">
    <source>
        <dbReference type="SAM" id="Phobius"/>
    </source>
</evidence>
<name>A0A1N7KL72_9BACL</name>
<evidence type="ECO:0000313" key="3">
    <source>
        <dbReference type="Proteomes" id="UP000186795"/>
    </source>
</evidence>
<keyword evidence="1" id="KW-0812">Transmembrane</keyword>
<dbReference type="PANTHER" id="PTHR38441">
    <property type="entry name" value="INTEGRAL MEMBRANE PROTEIN-RELATED"/>
    <property type="match status" value="1"/>
</dbReference>
<protein>
    <submittedName>
        <fullName evidence="2">Uncharacterized membrane protein, DUF485 family</fullName>
    </submittedName>
</protein>
<accession>A0A1N7KL72</accession>
<feature type="transmembrane region" description="Helical" evidence="1">
    <location>
        <begin position="30"/>
        <end position="49"/>
    </location>
</feature>
<organism evidence="2 3">
    <name type="scientific">Kroppenstedtia eburnea</name>
    <dbReference type="NCBI Taxonomy" id="714067"/>
    <lineage>
        <taxon>Bacteria</taxon>
        <taxon>Bacillati</taxon>
        <taxon>Bacillota</taxon>
        <taxon>Bacilli</taxon>
        <taxon>Bacillales</taxon>
        <taxon>Thermoactinomycetaceae</taxon>
        <taxon>Kroppenstedtia</taxon>
    </lineage>
</organism>
<reference evidence="3" key="1">
    <citation type="submission" date="2017-01" db="EMBL/GenBank/DDBJ databases">
        <authorList>
            <person name="Varghese N."/>
            <person name="Submissions S."/>
        </authorList>
    </citation>
    <scope>NUCLEOTIDE SEQUENCE [LARGE SCALE GENOMIC DNA]</scope>
    <source>
        <strain evidence="3">DSM 45196</strain>
    </source>
</reference>
<gene>
    <name evidence="2" type="ORF">SAMN05421790_103137</name>
</gene>
<sequence length="106" mass="12665">MGPEYPEKKGSLSCLQSDLLRQLIRRKKRILIPMLLFFAIFSFCLPLSVSLYPHQMSRPAPWLRVPWGWLYAFAQIFLTWLWGWLYWSAAKTFDRLAEEIRQRGET</sequence>
<feature type="transmembrane region" description="Helical" evidence="1">
    <location>
        <begin position="69"/>
        <end position="87"/>
    </location>
</feature>
<dbReference type="EMBL" id="FTOD01000003">
    <property type="protein sequence ID" value="SIS62256.1"/>
    <property type="molecule type" value="Genomic_DNA"/>
</dbReference>
<evidence type="ECO:0000313" key="2">
    <source>
        <dbReference type="EMBL" id="SIS62256.1"/>
    </source>
</evidence>
<proteinExistence type="predicted"/>
<dbReference type="PANTHER" id="PTHR38441:SF1">
    <property type="entry name" value="MEMBRANE PROTEIN"/>
    <property type="match status" value="1"/>
</dbReference>
<keyword evidence="1" id="KW-0472">Membrane</keyword>
<dbReference type="AlphaFoldDB" id="A0A1N7KL72"/>
<keyword evidence="1" id="KW-1133">Transmembrane helix</keyword>